<name>A0A5C1EB31_9RHOO</name>
<protein>
    <submittedName>
        <fullName evidence="3">Integral membrane protein</fullName>
    </submittedName>
</protein>
<keyword evidence="2" id="KW-0472">Membrane</keyword>
<feature type="transmembrane region" description="Helical" evidence="2">
    <location>
        <begin position="78"/>
        <end position="101"/>
    </location>
</feature>
<proteinExistence type="predicted"/>
<dbReference type="KEGG" id="otr:OTERR_26060"/>
<keyword evidence="2" id="KW-1133">Transmembrane helix</keyword>
<feature type="transmembrane region" description="Helical" evidence="2">
    <location>
        <begin position="146"/>
        <end position="164"/>
    </location>
</feature>
<dbReference type="InterPro" id="IPR018692">
    <property type="entry name" value="DUF2189"/>
</dbReference>
<feature type="region of interest" description="Disordered" evidence="1">
    <location>
        <begin position="1"/>
        <end position="21"/>
    </location>
</feature>
<accession>A0A5C1EB31</accession>
<dbReference type="AlphaFoldDB" id="A0A5C1EB31"/>
<feature type="transmembrane region" description="Helical" evidence="2">
    <location>
        <begin position="52"/>
        <end position="72"/>
    </location>
</feature>
<evidence type="ECO:0000256" key="1">
    <source>
        <dbReference type="SAM" id="MobiDB-lite"/>
    </source>
</evidence>
<feature type="transmembrane region" description="Helical" evidence="2">
    <location>
        <begin position="122"/>
        <end position="140"/>
    </location>
</feature>
<feature type="transmembrane region" description="Helical" evidence="2">
    <location>
        <begin position="176"/>
        <end position="203"/>
    </location>
</feature>
<evidence type="ECO:0000256" key="2">
    <source>
        <dbReference type="SAM" id="Phobius"/>
    </source>
</evidence>
<gene>
    <name evidence="3" type="ORF">OTERR_26060</name>
</gene>
<keyword evidence="4" id="KW-1185">Reference proteome</keyword>
<organism evidence="3 4">
    <name type="scientific">Oryzomicrobium terrae</name>
    <dbReference type="NCBI Taxonomy" id="1735038"/>
    <lineage>
        <taxon>Bacteria</taxon>
        <taxon>Pseudomonadati</taxon>
        <taxon>Pseudomonadota</taxon>
        <taxon>Betaproteobacteria</taxon>
        <taxon>Rhodocyclales</taxon>
        <taxon>Rhodocyclaceae</taxon>
        <taxon>Oryzomicrobium</taxon>
    </lineage>
</organism>
<dbReference type="Proteomes" id="UP000323671">
    <property type="component" value="Chromosome"/>
</dbReference>
<dbReference type="EMBL" id="CP022579">
    <property type="protein sequence ID" value="QEL66082.1"/>
    <property type="molecule type" value="Genomic_DNA"/>
</dbReference>
<evidence type="ECO:0000313" key="3">
    <source>
        <dbReference type="EMBL" id="QEL66082.1"/>
    </source>
</evidence>
<evidence type="ECO:0000313" key="4">
    <source>
        <dbReference type="Proteomes" id="UP000323671"/>
    </source>
</evidence>
<feature type="transmembrane region" description="Helical" evidence="2">
    <location>
        <begin position="228"/>
        <end position="256"/>
    </location>
</feature>
<keyword evidence="2" id="KW-0812">Transmembrane</keyword>
<dbReference type="Pfam" id="PF09955">
    <property type="entry name" value="DUF2189"/>
    <property type="match status" value="1"/>
</dbReference>
<reference evidence="3 4" key="1">
    <citation type="submission" date="2017-07" db="EMBL/GenBank/DDBJ databases">
        <title>Complete genome sequence of Oryzomicrobium terrae TPP412.</title>
        <authorList>
            <person name="Chiu L.-W."/>
            <person name="Lo K.-J."/>
            <person name="Tsai Y.-M."/>
            <person name="Lin S.-S."/>
            <person name="Kuo C.-H."/>
            <person name="Liu C.-T."/>
        </authorList>
    </citation>
    <scope>NUCLEOTIDE SEQUENCE [LARGE SCALE GENOMIC DNA]</scope>
    <source>
        <strain evidence="3 4">TPP412</strain>
    </source>
</reference>
<sequence>MFTGSQPDFTPTPPRSAPSPLSAGRLRIRRVELSRPFAWLRRGWGDLQRTPTASLAYGALFAAIGFAVLLLGDQHPRTAMAALSGFLLVGPLLAVGFYELSRRSAADEPVDAVMALTGLRRCWRPLAAYGVLLALFYFCWERLTVAILAFLLGSADLWDFVGLLREIFLSPHHPILAMAWILSGGVIAALCFLVSVITAPVLVDRGGRLADAVEASITAVSENVFPMLLWSGLIVALVLIGFATIMVGLVVIVPLLGHATWHAYRDLVE</sequence>